<evidence type="ECO:0000313" key="4">
    <source>
        <dbReference type="EMBL" id="SPP77365.1"/>
    </source>
</evidence>
<feature type="domain" description="CUB" evidence="3">
    <location>
        <begin position="141"/>
        <end position="277"/>
    </location>
</feature>
<reference evidence="5" key="1">
    <citation type="submission" date="2018-01" db="EMBL/GenBank/DDBJ databases">
        <authorList>
            <person name="Alioto T."/>
            <person name="Alioto T."/>
        </authorList>
    </citation>
    <scope>NUCLEOTIDE SEQUENCE [LARGE SCALE GENOMIC DNA]</scope>
</reference>
<dbReference type="STRING" id="7266.A0A3B0J6F9"/>
<dbReference type="Pfam" id="PF26080">
    <property type="entry name" value="CUB_animal"/>
    <property type="match status" value="1"/>
</dbReference>
<dbReference type="PROSITE" id="PS01180">
    <property type="entry name" value="CUB"/>
    <property type="match status" value="1"/>
</dbReference>
<keyword evidence="5" id="KW-1185">Reference proteome</keyword>
<keyword evidence="1 2" id="KW-1015">Disulfide bond</keyword>
<dbReference type="OMA" id="IQYNACP"/>
<dbReference type="PANTHER" id="PTHR33236">
    <property type="entry name" value="INTRAFLAGELLAR TRANSPORT PROTEIN 122 FAMILY PROTEIN-RELATED"/>
    <property type="match status" value="1"/>
</dbReference>
<evidence type="ECO:0000256" key="1">
    <source>
        <dbReference type="ARBA" id="ARBA00023157"/>
    </source>
</evidence>
<dbReference type="EMBL" id="OUUW01000002">
    <property type="protein sequence ID" value="SPP77365.1"/>
    <property type="molecule type" value="Genomic_DNA"/>
</dbReference>
<dbReference type="InterPro" id="IPR035914">
    <property type="entry name" value="Sperma_CUB_dom_sf"/>
</dbReference>
<dbReference type="AlphaFoldDB" id="A0A3B0J6F9"/>
<feature type="disulfide bond" evidence="2">
    <location>
        <begin position="200"/>
        <end position="217"/>
    </location>
</feature>
<proteinExistence type="predicted"/>
<dbReference type="InterPro" id="IPR058698">
    <property type="entry name" value="CUB_metazoa"/>
</dbReference>
<dbReference type="SUPFAM" id="SSF49854">
    <property type="entry name" value="Spermadhesin, CUB domain"/>
    <property type="match status" value="1"/>
</dbReference>
<dbReference type="Gene3D" id="2.60.120.290">
    <property type="entry name" value="Spermadhesin, CUB domain"/>
    <property type="match status" value="1"/>
</dbReference>
<protein>
    <recommendedName>
        <fullName evidence="3">CUB domain-containing protein</fullName>
    </recommendedName>
</protein>
<organism evidence="4 5">
    <name type="scientific">Drosophila guanche</name>
    <name type="common">Fruit fly</name>
    <dbReference type="NCBI Taxonomy" id="7266"/>
    <lineage>
        <taxon>Eukaryota</taxon>
        <taxon>Metazoa</taxon>
        <taxon>Ecdysozoa</taxon>
        <taxon>Arthropoda</taxon>
        <taxon>Hexapoda</taxon>
        <taxon>Insecta</taxon>
        <taxon>Pterygota</taxon>
        <taxon>Neoptera</taxon>
        <taxon>Endopterygota</taxon>
        <taxon>Diptera</taxon>
        <taxon>Brachycera</taxon>
        <taxon>Muscomorpha</taxon>
        <taxon>Ephydroidea</taxon>
        <taxon>Drosophilidae</taxon>
        <taxon>Drosophila</taxon>
        <taxon>Sophophora</taxon>
    </lineage>
</organism>
<evidence type="ECO:0000256" key="2">
    <source>
        <dbReference type="PROSITE-ProRule" id="PRU00059"/>
    </source>
</evidence>
<dbReference type="InterPro" id="IPR000859">
    <property type="entry name" value="CUB_dom"/>
</dbReference>
<name>A0A3B0J6F9_DROGU</name>
<dbReference type="OrthoDB" id="2105077at2759"/>
<sequence>MPTEIKCRLRVGCLPLQRQRATRADQWIIITCTALHLHLQLTVATCCLLLAFAKVPTHPQQTNTWRDLFFGSKWLSPGPRFRESKFFPIFALVPIGPGSCSAPSGEQGNCIPSKDCILRNGIPAGPCGGGYGVCCVFLQTCGGVIRENSTYFVNPNHPDVYDGTGSCQVTVQKLHPDICQLRLDLDMFSIAPPEAANHLCNQDQLLISGGSPTPTICGSSTGDHMYIDAGLGQSNPIVLSVITSGSFPRLWRIRVTQIHCGSISRADQGCLQYYTAISGRVRSFNYNTVGGRQLSNQDYSICIRNERNFCGIQYNTCPDLENNRSRAFTLSGNSNNPVPTMVGGGGANGCVSDWLLIGCIRSADRVPPLPGCEDRVCGGTFSAEAGMLAKTVQSSVRPFRLYFHTDGVEAPNDIDNRGFCLDYVQQPCTNGF</sequence>
<evidence type="ECO:0000313" key="5">
    <source>
        <dbReference type="Proteomes" id="UP000268350"/>
    </source>
</evidence>
<evidence type="ECO:0000259" key="3">
    <source>
        <dbReference type="PROSITE" id="PS01180"/>
    </source>
</evidence>
<dbReference type="PANTHER" id="PTHR33236:SF6">
    <property type="entry name" value="CUB DOMAIN-CONTAINING PROTEIN"/>
    <property type="match status" value="1"/>
</dbReference>
<gene>
    <name evidence="4" type="ORF">DGUA_6G008039</name>
</gene>
<comment type="caution">
    <text evidence="2">Lacks conserved residue(s) required for the propagation of feature annotation.</text>
</comment>
<dbReference type="Proteomes" id="UP000268350">
    <property type="component" value="Unassembled WGS sequence"/>
</dbReference>
<accession>A0A3B0J6F9</accession>